<dbReference type="Pfam" id="PF00069">
    <property type="entry name" value="Pkinase"/>
    <property type="match status" value="2"/>
</dbReference>
<evidence type="ECO:0000259" key="2">
    <source>
        <dbReference type="PROSITE" id="PS50011"/>
    </source>
</evidence>
<feature type="compositionally biased region" description="Basic residues" evidence="1">
    <location>
        <begin position="396"/>
        <end position="405"/>
    </location>
</feature>
<dbReference type="EMBL" id="SGPL01000217">
    <property type="protein sequence ID" value="THH15291.1"/>
    <property type="molecule type" value="Genomic_DNA"/>
</dbReference>
<evidence type="ECO:0000313" key="3">
    <source>
        <dbReference type="EMBL" id="THH15291.1"/>
    </source>
</evidence>
<dbReference type="PROSITE" id="PS00108">
    <property type="entry name" value="PROTEIN_KINASE_ST"/>
    <property type="match status" value="1"/>
</dbReference>
<keyword evidence="4" id="KW-1185">Reference proteome</keyword>
<feature type="compositionally biased region" description="Basic and acidic residues" evidence="1">
    <location>
        <begin position="415"/>
        <end position="446"/>
    </location>
</feature>
<reference evidence="3 4" key="1">
    <citation type="submission" date="2019-02" db="EMBL/GenBank/DDBJ databases">
        <title>Genome sequencing of the rare red list fungi Bondarzewia mesenterica.</title>
        <authorList>
            <person name="Buettner E."/>
            <person name="Kellner H."/>
        </authorList>
    </citation>
    <scope>NUCLEOTIDE SEQUENCE [LARGE SCALE GENOMIC DNA]</scope>
    <source>
        <strain evidence="3 4">DSM 108281</strain>
    </source>
</reference>
<feature type="compositionally biased region" description="Gly residues" evidence="1">
    <location>
        <begin position="519"/>
        <end position="528"/>
    </location>
</feature>
<name>A0A4S4LUE7_9AGAM</name>
<dbReference type="AlphaFoldDB" id="A0A4S4LUE7"/>
<dbReference type="Gene3D" id="1.10.510.10">
    <property type="entry name" value="Transferase(Phosphotransferase) domain 1"/>
    <property type="match status" value="2"/>
</dbReference>
<sequence length="550" mass="61001">MLSLTEKMLPQPSSFSKKKQYELHGVLGTGTFGKVVRATWHVPPEQMNVAFRGAAATLHPSPSSSSSSSSQTLNHPSTISSVPSSPKSIPHSLSILTTKSAPASNFTREVALKIIPKKKVKGNEASVWGEMEVLKGLDHPNIVKFYEWFESRTKYFLSFELAVGGELFERVSQRGKFTESDAVSVIRSVLEGVKYLHAHDIVHRDLKPENILYRTRDPQSDIVIADFGIAKHLHSSDEQLTSLAGSFGIITYVLLCGYSPFRSEDVKQLVRETTEAKIEFHERYWKDVSNEAKIFIKALLNPEASKRPTAEEALSDPWLTTHKPSTEHDLTGLRDNFNPRARWRSAIHSAVAINRFSRTRSSASMNATGEGRKSTASSGMHASGSEDEGWREPHPKKQAKTKGKAKQAEGAGGHVETEAEALVRREREKEEEREREKEERERDAKKPRLVRTPDFVPHPQIKVDAPSPRRRDFAFEDGASAIRGHSDPSVLAPEDEEDDDDDDDMGPRMPGSFDFGADDAGGGAGAGDGRGHEHTIGLLSAFLRRMHLKA</sequence>
<organism evidence="3 4">
    <name type="scientific">Bondarzewia mesenterica</name>
    <dbReference type="NCBI Taxonomy" id="1095465"/>
    <lineage>
        <taxon>Eukaryota</taxon>
        <taxon>Fungi</taxon>
        <taxon>Dikarya</taxon>
        <taxon>Basidiomycota</taxon>
        <taxon>Agaricomycotina</taxon>
        <taxon>Agaricomycetes</taxon>
        <taxon>Russulales</taxon>
        <taxon>Bondarzewiaceae</taxon>
        <taxon>Bondarzewia</taxon>
    </lineage>
</organism>
<proteinExistence type="predicted"/>
<accession>A0A4S4LUE7</accession>
<feature type="compositionally biased region" description="Low complexity" evidence="1">
    <location>
        <begin position="60"/>
        <end position="88"/>
    </location>
</feature>
<dbReference type="SMART" id="SM00220">
    <property type="entry name" value="S_TKc"/>
    <property type="match status" value="1"/>
</dbReference>
<feature type="region of interest" description="Disordered" evidence="1">
    <location>
        <begin position="361"/>
        <end position="531"/>
    </location>
</feature>
<feature type="region of interest" description="Disordered" evidence="1">
    <location>
        <begin position="57"/>
        <end position="88"/>
    </location>
</feature>
<feature type="compositionally biased region" description="Acidic residues" evidence="1">
    <location>
        <begin position="493"/>
        <end position="504"/>
    </location>
</feature>
<feature type="domain" description="Protein kinase" evidence="2">
    <location>
        <begin position="21"/>
        <end position="319"/>
    </location>
</feature>
<dbReference type="GO" id="GO:0005524">
    <property type="term" value="F:ATP binding"/>
    <property type="evidence" value="ECO:0007669"/>
    <property type="project" value="InterPro"/>
</dbReference>
<dbReference type="OrthoDB" id="40902at2759"/>
<dbReference type="SUPFAM" id="SSF56112">
    <property type="entry name" value="Protein kinase-like (PK-like)"/>
    <property type="match status" value="1"/>
</dbReference>
<dbReference type="Gene3D" id="3.30.200.20">
    <property type="entry name" value="Phosphorylase Kinase, domain 1"/>
    <property type="match status" value="1"/>
</dbReference>
<comment type="caution">
    <text evidence="3">The sequence shown here is derived from an EMBL/GenBank/DDBJ whole genome shotgun (WGS) entry which is preliminary data.</text>
</comment>
<dbReference type="CDD" id="cd05117">
    <property type="entry name" value="STKc_CAMK"/>
    <property type="match status" value="1"/>
</dbReference>
<dbReference type="InterPro" id="IPR008271">
    <property type="entry name" value="Ser/Thr_kinase_AS"/>
</dbReference>
<dbReference type="InterPro" id="IPR000719">
    <property type="entry name" value="Prot_kinase_dom"/>
</dbReference>
<dbReference type="Proteomes" id="UP000310158">
    <property type="component" value="Unassembled WGS sequence"/>
</dbReference>
<evidence type="ECO:0000313" key="4">
    <source>
        <dbReference type="Proteomes" id="UP000310158"/>
    </source>
</evidence>
<gene>
    <name evidence="3" type="ORF">EW146_g5153</name>
</gene>
<dbReference type="GO" id="GO:0004672">
    <property type="term" value="F:protein kinase activity"/>
    <property type="evidence" value="ECO:0007669"/>
    <property type="project" value="InterPro"/>
</dbReference>
<protein>
    <recommendedName>
        <fullName evidence="2">Protein kinase domain-containing protein</fullName>
    </recommendedName>
</protein>
<dbReference type="PANTHER" id="PTHR24347">
    <property type="entry name" value="SERINE/THREONINE-PROTEIN KINASE"/>
    <property type="match status" value="1"/>
</dbReference>
<dbReference type="PROSITE" id="PS50011">
    <property type="entry name" value="PROTEIN_KINASE_DOM"/>
    <property type="match status" value="1"/>
</dbReference>
<feature type="region of interest" description="Disordered" evidence="1">
    <location>
        <begin position="306"/>
        <end position="333"/>
    </location>
</feature>
<evidence type="ECO:0000256" key="1">
    <source>
        <dbReference type="SAM" id="MobiDB-lite"/>
    </source>
</evidence>
<dbReference type="InterPro" id="IPR011009">
    <property type="entry name" value="Kinase-like_dom_sf"/>
</dbReference>